<evidence type="ECO:0000313" key="3">
    <source>
        <dbReference type="EMBL" id="RRT76133.1"/>
    </source>
</evidence>
<evidence type="ECO:0000313" key="4">
    <source>
        <dbReference type="Proteomes" id="UP000287651"/>
    </source>
</evidence>
<dbReference type="EMBL" id="AMZH03002282">
    <property type="protein sequence ID" value="RRT76133.1"/>
    <property type="molecule type" value="Genomic_DNA"/>
</dbReference>
<name>A0A427AIP3_ENSVE</name>
<comment type="caution">
    <text evidence="3">The sequence shown here is derived from an EMBL/GenBank/DDBJ whole genome shotgun (WGS) entry which is preliminary data.</text>
</comment>
<feature type="compositionally biased region" description="Basic residues" evidence="2">
    <location>
        <begin position="1"/>
        <end position="14"/>
    </location>
</feature>
<dbReference type="AlphaFoldDB" id="A0A427AIP3"/>
<keyword evidence="1" id="KW-0175">Coiled coil</keyword>
<feature type="coiled-coil region" evidence="1">
    <location>
        <begin position="183"/>
        <end position="243"/>
    </location>
</feature>
<reference evidence="3 4" key="1">
    <citation type="journal article" date="2014" name="Agronomy (Basel)">
        <title>A Draft Genome Sequence for Ensete ventricosum, the Drought-Tolerant Tree Against Hunger.</title>
        <authorList>
            <person name="Harrison J."/>
            <person name="Moore K.A."/>
            <person name="Paszkiewicz K."/>
            <person name="Jones T."/>
            <person name="Grant M."/>
            <person name="Ambacheew D."/>
            <person name="Muzemil S."/>
            <person name="Studholme D.J."/>
        </authorList>
    </citation>
    <scope>NUCLEOTIDE SEQUENCE [LARGE SCALE GENOMIC DNA]</scope>
</reference>
<evidence type="ECO:0000256" key="2">
    <source>
        <dbReference type="SAM" id="MobiDB-lite"/>
    </source>
</evidence>
<protein>
    <submittedName>
        <fullName evidence="3">Uncharacterized protein</fullName>
    </submittedName>
</protein>
<gene>
    <name evidence="3" type="ORF">B296_00030483</name>
</gene>
<accession>A0A427AIP3</accession>
<organism evidence="3 4">
    <name type="scientific">Ensete ventricosum</name>
    <name type="common">Abyssinian banana</name>
    <name type="synonym">Musa ensete</name>
    <dbReference type="NCBI Taxonomy" id="4639"/>
    <lineage>
        <taxon>Eukaryota</taxon>
        <taxon>Viridiplantae</taxon>
        <taxon>Streptophyta</taxon>
        <taxon>Embryophyta</taxon>
        <taxon>Tracheophyta</taxon>
        <taxon>Spermatophyta</taxon>
        <taxon>Magnoliopsida</taxon>
        <taxon>Liliopsida</taxon>
        <taxon>Zingiberales</taxon>
        <taxon>Musaceae</taxon>
        <taxon>Ensete</taxon>
    </lineage>
</organism>
<dbReference type="Proteomes" id="UP000287651">
    <property type="component" value="Unassembled WGS sequence"/>
</dbReference>
<proteinExistence type="predicted"/>
<feature type="region of interest" description="Disordered" evidence="2">
    <location>
        <begin position="1"/>
        <end position="81"/>
    </location>
</feature>
<sequence length="336" mass="38715">MDLNVLRKKPRMPSRKSAPAARPGSTQPEVEVIHMETSAKRPVGMRKHKSRHGEGSSRRATRGKESEVFAEDSSPTYRRPKSMKDLCGMRVHEDDEGYYVLQMADWAPRDSSAAMQVRWPNLSYQAKVWDDSEAASEFGRGVLHPTLAKNLYTLPSEFLIDRAAKQIALMALLDRVHDSGRLVTHMGNRASLLEAEIEKLKMEGDPEQLTIARQGMKEQRADRQKANDELLKLMRENEFLKAELPSKSVANYKRSIGFGWGLQRMGEVSYKYGYRARCQARYPDLEVDNDPFTEQPEDSLVPMETRQEFNDSIPPEEYREFCYFWYFGRSARVFCM</sequence>
<evidence type="ECO:0000256" key="1">
    <source>
        <dbReference type="SAM" id="Coils"/>
    </source>
</evidence>
<feature type="compositionally biased region" description="Basic and acidic residues" evidence="2">
    <location>
        <begin position="52"/>
        <end position="67"/>
    </location>
</feature>